<sequence length="264" mass="31165">MERDIDDDLTIMWKHMEDALCLKEEDKERAMKQLQKQYRNRHHHLYQTYIQNKGRPNDVHPQDWNWLINNKWNDSKFKERSLKNKVSRSKQEMKSVIGTKSIVQKTFGMKEESKSEEWPSALEVWKATRMKSNGNWCIPNGEEIMDNLKIVGEVYEEEISKAPVPLVKHFSFVLGTTPNHSQGMGTISITKKNIERQIIQNELENAQKIASDLELEVQKLNSIIQNQEETNAQLHNELQSQRQLIEDQELVLRTQRDQMKKILK</sequence>
<accession>A0A4D6MWH2</accession>
<name>A0A4D6MWH2_VIGUN</name>
<reference evidence="2 3" key="1">
    <citation type="submission" date="2019-04" db="EMBL/GenBank/DDBJ databases">
        <title>An improved genome assembly and genetic linkage map for asparagus bean, Vigna unguiculata ssp. sesquipedialis.</title>
        <authorList>
            <person name="Xia Q."/>
            <person name="Zhang R."/>
            <person name="Dong Y."/>
        </authorList>
    </citation>
    <scope>NUCLEOTIDE SEQUENCE [LARGE SCALE GENOMIC DNA]</scope>
    <source>
        <tissue evidence="2">Leaf</tissue>
    </source>
</reference>
<dbReference type="AlphaFoldDB" id="A0A4D6MWH2"/>
<organism evidence="2 3">
    <name type="scientific">Vigna unguiculata</name>
    <name type="common">Cowpea</name>
    <dbReference type="NCBI Taxonomy" id="3917"/>
    <lineage>
        <taxon>Eukaryota</taxon>
        <taxon>Viridiplantae</taxon>
        <taxon>Streptophyta</taxon>
        <taxon>Embryophyta</taxon>
        <taxon>Tracheophyta</taxon>
        <taxon>Spermatophyta</taxon>
        <taxon>Magnoliopsida</taxon>
        <taxon>eudicotyledons</taxon>
        <taxon>Gunneridae</taxon>
        <taxon>Pentapetalae</taxon>
        <taxon>rosids</taxon>
        <taxon>fabids</taxon>
        <taxon>Fabales</taxon>
        <taxon>Fabaceae</taxon>
        <taxon>Papilionoideae</taxon>
        <taxon>50 kb inversion clade</taxon>
        <taxon>NPAAA clade</taxon>
        <taxon>indigoferoid/millettioid clade</taxon>
        <taxon>Phaseoleae</taxon>
        <taxon>Vigna</taxon>
    </lineage>
</organism>
<keyword evidence="3" id="KW-1185">Reference proteome</keyword>
<dbReference type="InterPro" id="IPR004252">
    <property type="entry name" value="Probable_transposase_24"/>
</dbReference>
<keyword evidence="1" id="KW-0175">Coiled coil</keyword>
<feature type="coiled-coil region" evidence="1">
    <location>
        <begin position="189"/>
        <end position="251"/>
    </location>
</feature>
<proteinExistence type="predicted"/>
<dbReference type="EMBL" id="CP039353">
    <property type="protein sequence ID" value="QCE05850.1"/>
    <property type="molecule type" value="Genomic_DNA"/>
</dbReference>
<protein>
    <submittedName>
        <fullName evidence="2">Putative transposase</fullName>
    </submittedName>
</protein>
<evidence type="ECO:0000313" key="3">
    <source>
        <dbReference type="Proteomes" id="UP000501690"/>
    </source>
</evidence>
<evidence type="ECO:0000313" key="2">
    <source>
        <dbReference type="EMBL" id="QCE05850.1"/>
    </source>
</evidence>
<gene>
    <name evidence="2" type="ORF">DEO72_LG9g858</name>
</gene>
<dbReference type="Pfam" id="PF03004">
    <property type="entry name" value="Transposase_24"/>
    <property type="match status" value="1"/>
</dbReference>
<dbReference type="Proteomes" id="UP000501690">
    <property type="component" value="Linkage Group LG9"/>
</dbReference>
<evidence type="ECO:0000256" key="1">
    <source>
        <dbReference type="SAM" id="Coils"/>
    </source>
</evidence>